<keyword evidence="1" id="KW-0812">Transmembrane</keyword>
<keyword evidence="3" id="KW-1185">Reference proteome</keyword>
<evidence type="ECO:0000313" key="3">
    <source>
        <dbReference type="Proteomes" id="UP000594459"/>
    </source>
</evidence>
<dbReference type="KEGG" id="qso:IRL76_11310"/>
<keyword evidence="1" id="KW-1133">Transmembrane helix</keyword>
<reference evidence="2 3" key="1">
    <citation type="submission" date="2020-11" db="EMBL/GenBank/DDBJ databases">
        <title>The genome sequence of Erythrobacter sp. 6D36.</title>
        <authorList>
            <person name="Liu Y."/>
        </authorList>
    </citation>
    <scope>NUCLEOTIDE SEQUENCE [LARGE SCALE GENOMIC DNA]</scope>
    <source>
        <strain evidence="2 3">6D36</strain>
    </source>
</reference>
<name>A0A7S8F393_9SPHN</name>
<protein>
    <submittedName>
        <fullName evidence="2">Uncharacterized protein</fullName>
    </submittedName>
</protein>
<accession>A0A7S8F393</accession>
<keyword evidence="1" id="KW-0472">Membrane</keyword>
<dbReference type="EMBL" id="CP064654">
    <property type="protein sequence ID" value="QPC98429.1"/>
    <property type="molecule type" value="Genomic_DNA"/>
</dbReference>
<feature type="transmembrane region" description="Helical" evidence="1">
    <location>
        <begin position="21"/>
        <end position="42"/>
    </location>
</feature>
<organism evidence="2 3">
    <name type="scientific">Qipengyuania soli</name>
    <dbReference type="NCBI Taxonomy" id="2782568"/>
    <lineage>
        <taxon>Bacteria</taxon>
        <taxon>Pseudomonadati</taxon>
        <taxon>Pseudomonadota</taxon>
        <taxon>Alphaproteobacteria</taxon>
        <taxon>Sphingomonadales</taxon>
        <taxon>Erythrobacteraceae</taxon>
        <taxon>Qipengyuania</taxon>
    </lineage>
</organism>
<dbReference type="Proteomes" id="UP000594459">
    <property type="component" value="Chromosome"/>
</dbReference>
<dbReference type="AlphaFoldDB" id="A0A7S8F393"/>
<gene>
    <name evidence="2" type="ORF">IRL76_11310</name>
</gene>
<evidence type="ECO:0000256" key="1">
    <source>
        <dbReference type="SAM" id="Phobius"/>
    </source>
</evidence>
<feature type="transmembrane region" description="Helical" evidence="1">
    <location>
        <begin position="54"/>
        <end position="74"/>
    </location>
</feature>
<dbReference type="RefSeq" id="WP_200981438.1">
    <property type="nucleotide sequence ID" value="NZ_CP064654.1"/>
</dbReference>
<sequence>MKFVRALIDGWVSLVHSTWRAFMVFGSLILVAAAYQLYTGAFEKLRFDQVVDDIAIGLALMFLASFITAILYHWSVWRNRDRPRQRDRYWPGGGGPRRR</sequence>
<proteinExistence type="predicted"/>
<evidence type="ECO:0000313" key="2">
    <source>
        <dbReference type="EMBL" id="QPC98429.1"/>
    </source>
</evidence>